<reference evidence="2 3" key="1">
    <citation type="submission" date="2018-02" db="EMBL/GenBank/DDBJ databases">
        <title>Comparative genomes isolates from brazilian mangrove.</title>
        <authorList>
            <person name="Araujo J.E."/>
            <person name="Taketani R.G."/>
            <person name="Silva M.C.P."/>
            <person name="Loureco M.V."/>
            <person name="Andreote F.D."/>
        </authorList>
    </citation>
    <scope>NUCLEOTIDE SEQUENCE [LARGE SCALE GENOMIC DNA]</scope>
    <source>
        <strain evidence="2 3">Hex-1 MGV</strain>
    </source>
</reference>
<feature type="transmembrane region" description="Helical" evidence="1">
    <location>
        <begin position="13"/>
        <end position="33"/>
    </location>
</feature>
<dbReference type="SUPFAM" id="SSF52047">
    <property type="entry name" value="RNI-like"/>
    <property type="match status" value="1"/>
</dbReference>
<comment type="caution">
    <text evidence="2">The sequence shown here is derived from an EMBL/GenBank/DDBJ whole genome shotgun (WGS) entry which is preliminary data.</text>
</comment>
<dbReference type="AlphaFoldDB" id="A0A2S8G6S9"/>
<dbReference type="PANTHER" id="PTHR12904">
    <property type="match status" value="1"/>
</dbReference>
<dbReference type="InterPro" id="IPR051341">
    <property type="entry name" value="Zyg-11_UBL_adapter"/>
</dbReference>
<sequence>MCDHKRPSRRRQFTLRTLLLLTIPAAVLCYFGANKFREFEADRRLYLENHARYKKEKHVTEAIFQTGIGDVHFTGTYHIWSTQGEMPDFHWSSHGHNKGYGGVVRTDFYNAKVTPKSLDLLAELEQLKTIEFSHCDLVAVVDDLDRFNDVEKVSISAFESQGTSASPSDTKDVAYVDELSQVSCTTHVRLHGFAISREAIARLIELPRIKHLELSDCPVDWTTDHIYKPPAQLRRLSLRNMEVPIFVIRQITNWTWLEELEFRRCQADLAHIASLAHFVDLKELSLEDVEVSASLMHSISQLPKLQKLKLNNCRIDWSQAESLGSLTQLEELDLNGSNVIDENLIGLSELDALKSLKLSETDITDATLINLAGLPGLETLHLPYTKITDVGGEFLGEHQSLKDLQLQYTDLTDQSIAKLSRLKKLEQLNLKRTKVTDAGVESFDLDDLFVVNLSGTAVTDRALNSIGKGSFTRHIYIAKTSIADGSEADLARINKRFHANIENQWGWYIWYHHEDEFPSNCSCTTGKKTPVSGVDSIDVDKLPSIDLGGIASLVEESSSTKLSDHSQ</sequence>
<keyword evidence="1" id="KW-0472">Membrane</keyword>
<evidence type="ECO:0000313" key="2">
    <source>
        <dbReference type="EMBL" id="PQO39854.1"/>
    </source>
</evidence>
<dbReference type="Gene3D" id="3.80.10.10">
    <property type="entry name" value="Ribonuclease Inhibitor"/>
    <property type="match status" value="3"/>
</dbReference>
<evidence type="ECO:0008006" key="4">
    <source>
        <dbReference type="Google" id="ProtNLM"/>
    </source>
</evidence>
<dbReference type="EMBL" id="PUHY01000004">
    <property type="protein sequence ID" value="PQO39854.1"/>
    <property type="molecule type" value="Genomic_DNA"/>
</dbReference>
<dbReference type="Proteomes" id="UP000238322">
    <property type="component" value="Unassembled WGS sequence"/>
</dbReference>
<keyword evidence="1" id="KW-0812">Transmembrane</keyword>
<dbReference type="InterPro" id="IPR001611">
    <property type="entry name" value="Leu-rich_rpt"/>
</dbReference>
<keyword evidence="1" id="KW-1133">Transmembrane helix</keyword>
<protein>
    <recommendedName>
        <fullName evidence="4">Leucine Rich repeats (2 copies)</fullName>
    </recommendedName>
</protein>
<proteinExistence type="predicted"/>
<organism evidence="2 3">
    <name type="scientific">Blastopirellula marina</name>
    <dbReference type="NCBI Taxonomy" id="124"/>
    <lineage>
        <taxon>Bacteria</taxon>
        <taxon>Pseudomonadati</taxon>
        <taxon>Planctomycetota</taxon>
        <taxon>Planctomycetia</taxon>
        <taxon>Pirellulales</taxon>
        <taxon>Pirellulaceae</taxon>
        <taxon>Blastopirellula</taxon>
    </lineage>
</organism>
<dbReference type="OrthoDB" id="272105at2"/>
<dbReference type="InterPro" id="IPR032675">
    <property type="entry name" value="LRR_dom_sf"/>
</dbReference>
<dbReference type="Pfam" id="PF13516">
    <property type="entry name" value="LRR_6"/>
    <property type="match status" value="1"/>
</dbReference>
<dbReference type="RefSeq" id="WP_105328290.1">
    <property type="nucleotide sequence ID" value="NZ_PUHY01000004.1"/>
</dbReference>
<name>A0A2S8G6S9_9BACT</name>
<accession>A0A2S8G6S9</accession>
<gene>
    <name evidence="2" type="ORF">C5Y83_03695</name>
</gene>
<evidence type="ECO:0000313" key="3">
    <source>
        <dbReference type="Proteomes" id="UP000238322"/>
    </source>
</evidence>
<dbReference type="PANTHER" id="PTHR12904:SF23">
    <property type="entry name" value="PROTEIN ZER-1 HOMOLOG"/>
    <property type="match status" value="1"/>
</dbReference>
<evidence type="ECO:0000256" key="1">
    <source>
        <dbReference type="SAM" id="Phobius"/>
    </source>
</evidence>